<evidence type="ECO:0000256" key="1">
    <source>
        <dbReference type="SAM" id="MobiDB-lite"/>
    </source>
</evidence>
<proteinExistence type="predicted"/>
<sequence length="84" mass="9652">MFFYIQSVFRRSSELLPFPSPPSSFSSFSPRSKKDVNPRKRKEKKRVDDLFPNIFCFYLSGVPKHTGGELNNAPSAIERGVVHF</sequence>
<keyword evidence="3" id="KW-1185">Reference proteome</keyword>
<protein>
    <submittedName>
        <fullName evidence="2">Uncharacterized protein</fullName>
    </submittedName>
</protein>
<organism evidence="2 3">
    <name type="scientific">Psophocarpus tetragonolobus</name>
    <name type="common">Winged bean</name>
    <name type="synonym">Dolichos tetragonolobus</name>
    <dbReference type="NCBI Taxonomy" id="3891"/>
    <lineage>
        <taxon>Eukaryota</taxon>
        <taxon>Viridiplantae</taxon>
        <taxon>Streptophyta</taxon>
        <taxon>Embryophyta</taxon>
        <taxon>Tracheophyta</taxon>
        <taxon>Spermatophyta</taxon>
        <taxon>Magnoliopsida</taxon>
        <taxon>eudicotyledons</taxon>
        <taxon>Gunneridae</taxon>
        <taxon>Pentapetalae</taxon>
        <taxon>rosids</taxon>
        <taxon>fabids</taxon>
        <taxon>Fabales</taxon>
        <taxon>Fabaceae</taxon>
        <taxon>Papilionoideae</taxon>
        <taxon>50 kb inversion clade</taxon>
        <taxon>NPAAA clade</taxon>
        <taxon>indigoferoid/millettioid clade</taxon>
        <taxon>Phaseoleae</taxon>
        <taxon>Psophocarpus</taxon>
    </lineage>
</organism>
<gene>
    <name evidence="2" type="ORF">VNO78_31005</name>
</gene>
<dbReference type="AlphaFoldDB" id="A0AAN9X6S0"/>
<dbReference type="Proteomes" id="UP001386955">
    <property type="component" value="Unassembled WGS sequence"/>
</dbReference>
<feature type="region of interest" description="Disordered" evidence="1">
    <location>
        <begin position="19"/>
        <end position="44"/>
    </location>
</feature>
<reference evidence="2 3" key="1">
    <citation type="submission" date="2024-01" db="EMBL/GenBank/DDBJ databases">
        <title>The genomes of 5 underutilized Papilionoideae crops provide insights into root nodulation and disease resistanc.</title>
        <authorList>
            <person name="Jiang F."/>
        </authorList>
    </citation>
    <scope>NUCLEOTIDE SEQUENCE [LARGE SCALE GENOMIC DNA]</scope>
    <source>
        <strain evidence="2">DUOXIRENSHENG_FW03</strain>
        <tissue evidence="2">Leaves</tissue>
    </source>
</reference>
<dbReference type="EMBL" id="JAYMYS010000008">
    <property type="protein sequence ID" value="KAK7385290.1"/>
    <property type="molecule type" value="Genomic_DNA"/>
</dbReference>
<evidence type="ECO:0000313" key="3">
    <source>
        <dbReference type="Proteomes" id="UP001386955"/>
    </source>
</evidence>
<name>A0AAN9X6S0_PSOTE</name>
<accession>A0AAN9X6S0</accession>
<evidence type="ECO:0000313" key="2">
    <source>
        <dbReference type="EMBL" id="KAK7385290.1"/>
    </source>
</evidence>
<comment type="caution">
    <text evidence="2">The sequence shown here is derived from an EMBL/GenBank/DDBJ whole genome shotgun (WGS) entry which is preliminary data.</text>
</comment>